<sequence length="241" mass="26957">MLRGLYTAASGMITRQIQSENLSNNVSNINTPGYKKQKVVLKSFEEMIVQNKDKQIGNKNFKRNIGSLELGVGIADTVVDFGQGVLEKTDRNLDFAIDGNGFFVLTNENNEKRYTRDGRFLIDERGFLKHSSGLHVLGADNKPIRVNTDNIDVNQLKLLVVDFEDKASLKKDKENVFIAASEGKAVNAHIKQGYLEKSNVDAIEVITEMISIMRSYESNQKVIQSLDETLNKTVNEIGSIK</sequence>
<feature type="domain" description="Flagellar hook protein FlgE/F/G-like D1" evidence="5">
    <location>
        <begin position="96"/>
        <end position="149"/>
    </location>
</feature>
<dbReference type="Pfam" id="PF22692">
    <property type="entry name" value="LlgE_F_G_D1"/>
    <property type="match status" value="1"/>
</dbReference>
<keyword evidence="6" id="KW-0282">Flagellum</keyword>
<dbReference type="InterPro" id="IPR001444">
    <property type="entry name" value="Flag_bb_rod_N"/>
</dbReference>
<dbReference type="Proteomes" id="UP000007652">
    <property type="component" value="Unassembled WGS sequence"/>
</dbReference>
<dbReference type="AlphaFoldDB" id="I7LFM6"/>
<keyword evidence="6" id="KW-0966">Cell projection</keyword>
<protein>
    <submittedName>
        <fullName evidence="6">Flagellar basal-body rod protein FlgF</fullName>
    </submittedName>
</protein>
<feature type="domain" description="Flagellar basal-body/hook protein C-terminal" evidence="4">
    <location>
        <begin position="191"/>
        <end position="235"/>
    </location>
</feature>
<keyword evidence="7" id="KW-1185">Reference proteome</keyword>
<comment type="caution">
    <text evidence="6">The sequence shown here is derived from an EMBL/GenBank/DDBJ whole genome shotgun (WGS) entry which is preliminary data.</text>
</comment>
<organism evidence="6 7">
    <name type="scientific">Caloramator australicus RC3</name>
    <dbReference type="NCBI Taxonomy" id="857293"/>
    <lineage>
        <taxon>Bacteria</taxon>
        <taxon>Bacillati</taxon>
        <taxon>Bacillota</taxon>
        <taxon>Clostridia</taxon>
        <taxon>Eubacteriales</taxon>
        <taxon>Clostridiaceae</taxon>
        <taxon>Caloramator</taxon>
    </lineage>
</organism>
<dbReference type="OrthoDB" id="9800375at2"/>
<accession>I7LFM6</accession>
<keyword evidence="2" id="KW-0975">Bacterial flagellum</keyword>
<dbReference type="NCBIfam" id="TIGR03506">
    <property type="entry name" value="FlgEFG_subfam"/>
    <property type="match status" value="1"/>
</dbReference>
<gene>
    <name evidence="6" type="ORF">CAAU_0536</name>
</gene>
<dbReference type="InterPro" id="IPR037925">
    <property type="entry name" value="FlgE/F/G-like"/>
</dbReference>
<dbReference type="EMBL" id="CAKP01000022">
    <property type="protein sequence ID" value="CCJ32620.1"/>
    <property type="molecule type" value="Genomic_DNA"/>
</dbReference>
<evidence type="ECO:0000259" key="3">
    <source>
        <dbReference type="Pfam" id="PF00460"/>
    </source>
</evidence>
<evidence type="ECO:0000313" key="7">
    <source>
        <dbReference type="Proteomes" id="UP000007652"/>
    </source>
</evidence>
<name>I7LFM6_9CLOT</name>
<dbReference type="eggNOG" id="COG4786">
    <property type="taxonomic scope" value="Bacteria"/>
</dbReference>
<dbReference type="GO" id="GO:0071978">
    <property type="term" value="P:bacterial-type flagellum-dependent swarming motility"/>
    <property type="evidence" value="ECO:0007669"/>
    <property type="project" value="TreeGrafter"/>
</dbReference>
<dbReference type="GO" id="GO:0009425">
    <property type="term" value="C:bacterial-type flagellum basal body"/>
    <property type="evidence" value="ECO:0007669"/>
    <property type="project" value="UniProtKB-SubCell"/>
</dbReference>
<evidence type="ECO:0000313" key="6">
    <source>
        <dbReference type="EMBL" id="CCJ32620.1"/>
    </source>
</evidence>
<dbReference type="Pfam" id="PF00460">
    <property type="entry name" value="Flg_bb_rod"/>
    <property type="match status" value="1"/>
</dbReference>
<comment type="subcellular location">
    <subcellularLocation>
        <location evidence="2">Bacterial flagellum basal body</location>
    </subcellularLocation>
</comment>
<evidence type="ECO:0000259" key="4">
    <source>
        <dbReference type="Pfam" id="PF06429"/>
    </source>
</evidence>
<keyword evidence="6" id="KW-0969">Cilium</keyword>
<dbReference type="Pfam" id="PF06429">
    <property type="entry name" value="Flg_bbr_C"/>
    <property type="match status" value="1"/>
</dbReference>
<evidence type="ECO:0000256" key="1">
    <source>
        <dbReference type="ARBA" id="ARBA00009677"/>
    </source>
</evidence>
<dbReference type="PANTHER" id="PTHR30435">
    <property type="entry name" value="FLAGELLAR PROTEIN"/>
    <property type="match status" value="1"/>
</dbReference>
<dbReference type="STRING" id="857293.CAAU_0536"/>
<proteinExistence type="inferred from homology"/>
<dbReference type="InterPro" id="IPR020013">
    <property type="entry name" value="Flagellar_FlgE/F/G"/>
</dbReference>
<comment type="similarity">
    <text evidence="1 2">Belongs to the flagella basal body rod proteins family.</text>
</comment>
<evidence type="ECO:0000256" key="2">
    <source>
        <dbReference type="RuleBase" id="RU362116"/>
    </source>
</evidence>
<feature type="domain" description="Flagellar basal body rod protein N-terminal" evidence="3">
    <location>
        <begin position="5"/>
        <end position="35"/>
    </location>
</feature>
<dbReference type="SUPFAM" id="SSF117143">
    <property type="entry name" value="Flagellar hook protein flgE"/>
    <property type="match status" value="1"/>
</dbReference>
<dbReference type="PANTHER" id="PTHR30435:SF19">
    <property type="entry name" value="FLAGELLAR BASAL-BODY ROD PROTEIN FLGG"/>
    <property type="match status" value="1"/>
</dbReference>
<dbReference type="RefSeq" id="WP_008907900.1">
    <property type="nucleotide sequence ID" value="NZ_CAKP01000022.1"/>
</dbReference>
<reference evidence="6 7" key="1">
    <citation type="journal article" date="2011" name="J. Bacteriol.">
        <title>Draft genome sequence of Caloramator australicus strain RC3T, a thermoanaerobe from the Great Artesian Basin of Australia.</title>
        <authorList>
            <person name="Ogg C.D."/>
            <person name="Patel B.K.C."/>
        </authorList>
    </citation>
    <scope>NUCLEOTIDE SEQUENCE [LARGE SCALE GENOMIC DNA]</scope>
    <source>
        <strain evidence="6 7">RC3</strain>
    </source>
</reference>
<dbReference type="InterPro" id="IPR010930">
    <property type="entry name" value="Flg_bb/hook_C_dom"/>
</dbReference>
<evidence type="ECO:0000259" key="5">
    <source>
        <dbReference type="Pfam" id="PF22692"/>
    </source>
</evidence>
<dbReference type="InterPro" id="IPR053967">
    <property type="entry name" value="LlgE_F_G-like_D1"/>
</dbReference>